<dbReference type="EMBL" id="JBHTIS010000712">
    <property type="protein sequence ID" value="MFD1046580.1"/>
    <property type="molecule type" value="Genomic_DNA"/>
</dbReference>
<dbReference type="InterPro" id="IPR050109">
    <property type="entry name" value="HTH-type_TetR-like_transc_reg"/>
</dbReference>
<dbReference type="InterPro" id="IPR009057">
    <property type="entry name" value="Homeodomain-like_sf"/>
</dbReference>
<feature type="domain" description="HTH tetR-type" evidence="4">
    <location>
        <begin position="18"/>
        <end position="78"/>
    </location>
</feature>
<dbReference type="InterPro" id="IPR001647">
    <property type="entry name" value="HTH_TetR"/>
</dbReference>
<evidence type="ECO:0000313" key="6">
    <source>
        <dbReference type="Proteomes" id="UP001597045"/>
    </source>
</evidence>
<reference evidence="6" key="1">
    <citation type="journal article" date="2019" name="Int. J. Syst. Evol. Microbiol.">
        <title>The Global Catalogue of Microorganisms (GCM) 10K type strain sequencing project: providing services to taxonomists for standard genome sequencing and annotation.</title>
        <authorList>
            <consortium name="The Broad Institute Genomics Platform"/>
            <consortium name="The Broad Institute Genome Sequencing Center for Infectious Disease"/>
            <person name="Wu L."/>
            <person name="Ma J."/>
        </authorList>
    </citation>
    <scope>NUCLEOTIDE SEQUENCE [LARGE SCALE GENOMIC DNA]</scope>
    <source>
        <strain evidence="6">JCM 31486</strain>
    </source>
</reference>
<feature type="DNA-binding region" description="H-T-H motif" evidence="2">
    <location>
        <begin position="41"/>
        <end position="60"/>
    </location>
</feature>
<evidence type="ECO:0000256" key="2">
    <source>
        <dbReference type="PROSITE-ProRule" id="PRU00335"/>
    </source>
</evidence>
<evidence type="ECO:0000256" key="3">
    <source>
        <dbReference type="SAM" id="MobiDB-lite"/>
    </source>
</evidence>
<evidence type="ECO:0000256" key="1">
    <source>
        <dbReference type="ARBA" id="ARBA00023125"/>
    </source>
</evidence>
<feature type="region of interest" description="Disordered" evidence="3">
    <location>
        <begin position="1"/>
        <end position="20"/>
    </location>
</feature>
<name>A0ABW3MA97_9PSEU</name>
<dbReference type="PANTHER" id="PTHR30055">
    <property type="entry name" value="HTH-TYPE TRANSCRIPTIONAL REGULATOR RUTR"/>
    <property type="match status" value="1"/>
</dbReference>
<dbReference type="PRINTS" id="PR00455">
    <property type="entry name" value="HTHTETR"/>
</dbReference>
<keyword evidence="6" id="KW-1185">Reference proteome</keyword>
<dbReference type="PROSITE" id="PS50977">
    <property type="entry name" value="HTH_TETR_2"/>
    <property type="match status" value="1"/>
</dbReference>
<protein>
    <submittedName>
        <fullName evidence="5">Helix-turn-helix domain-containing protein</fullName>
    </submittedName>
</protein>
<dbReference type="SUPFAM" id="SSF46689">
    <property type="entry name" value="Homeodomain-like"/>
    <property type="match status" value="1"/>
</dbReference>
<gene>
    <name evidence="5" type="ORF">ACFQ1S_13955</name>
</gene>
<accession>A0ABW3MA97</accession>
<sequence length="93" mass="10563">MDGVKRRYDSSRRREQAAENQRRIVAAAQELFTEKGYGNTTIAEIARTADVAAETVYATFRNKPTLLYRAWDIAVGGDDQDVQLLDRPEMRAL</sequence>
<keyword evidence="1 2" id="KW-0238">DNA-binding</keyword>
<proteinExistence type="predicted"/>
<comment type="caution">
    <text evidence="5">The sequence shown here is derived from an EMBL/GenBank/DDBJ whole genome shotgun (WGS) entry which is preliminary data.</text>
</comment>
<feature type="non-terminal residue" evidence="5">
    <location>
        <position position="93"/>
    </location>
</feature>
<dbReference type="Proteomes" id="UP001597045">
    <property type="component" value="Unassembled WGS sequence"/>
</dbReference>
<evidence type="ECO:0000259" key="4">
    <source>
        <dbReference type="PROSITE" id="PS50977"/>
    </source>
</evidence>
<dbReference type="Gene3D" id="1.10.357.10">
    <property type="entry name" value="Tetracycline Repressor, domain 2"/>
    <property type="match status" value="1"/>
</dbReference>
<dbReference type="Pfam" id="PF00440">
    <property type="entry name" value="TetR_N"/>
    <property type="match status" value="1"/>
</dbReference>
<evidence type="ECO:0000313" key="5">
    <source>
        <dbReference type="EMBL" id="MFD1046580.1"/>
    </source>
</evidence>
<organism evidence="5 6">
    <name type="scientific">Kibdelosporangium lantanae</name>
    <dbReference type="NCBI Taxonomy" id="1497396"/>
    <lineage>
        <taxon>Bacteria</taxon>
        <taxon>Bacillati</taxon>
        <taxon>Actinomycetota</taxon>
        <taxon>Actinomycetes</taxon>
        <taxon>Pseudonocardiales</taxon>
        <taxon>Pseudonocardiaceae</taxon>
        <taxon>Kibdelosporangium</taxon>
    </lineage>
</organism>